<accession>A0A6I8MF26</accession>
<dbReference type="GO" id="GO:0030246">
    <property type="term" value="F:carbohydrate binding"/>
    <property type="evidence" value="ECO:0007669"/>
    <property type="project" value="InterPro"/>
</dbReference>
<keyword evidence="12" id="KW-1185">Reference proteome</keyword>
<dbReference type="InterPro" id="IPR004193">
    <property type="entry name" value="Glyco_hydro_13_N"/>
</dbReference>
<keyword evidence="3 11" id="KW-0378">Hydrolase</keyword>
<feature type="signal peptide" evidence="9">
    <location>
        <begin position="1"/>
        <end position="20"/>
    </location>
</feature>
<dbReference type="AlphaFoldDB" id="A0A6I8MF26"/>
<dbReference type="InterPro" id="IPR017853">
    <property type="entry name" value="GH"/>
</dbReference>
<dbReference type="CDD" id="cd10315">
    <property type="entry name" value="CBM41_pullulanase"/>
    <property type="match status" value="1"/>
</dbReference>
<dbReference type="InterPro" id="IPR011840">
    <property type="entry name" value="PulA_typeI"/>
</dbReference>
<dbReference type="SUPFAM" id="SSF51445">
    <property type="entry name" value="(Trans)glycosidases"/>
    <property type="match status" value="1"/>
</dbReference>
<dbReference type="InterPro" id="IPR013784">
    <property type="entry name" value="Carb-bd-like_fold"/>
</dbReference>
<feature type="domain" description="Glycosyl hydrolase family 13 catalytic" evidence="10">
    <location>
        <begin position="441"/>
        <end position="822"/>
    </location>
</feature>
<gene>
    <name evidence="11" type="ORF">OMES3154_01158</name>
</gene>
<dbReference type="EMBL" id="CABWIB010000001">
    <property type="protein sequence ID" value="VWL85873.1"/>
    <property type="molecule type" value="Genomic_DNA"/>
</dbReference>
<evidence type="ECO:0000256" key="7">
    <source>
        <dbReference type="ARBA" id="ARBA00029618"/>
    </source>
</evidence>
<feature type="chain" id="PRO_5026208755" description="pullulanase" evidence="9">
    <location>
        <begin position="21"/>
        <end position="920"/>
    </location>
</feature>
<dbReference type="Pfam" id="PF02922">
    <property type="entry name" value="CBM_48"/>
    <property type="match status" value="1"/>
</dbReference>
<dbReference type="Gene3D" id="2.60.40.10">
    <property type="entry name" value="Immunoglobulins"/>
    <property type="match status" value="1"/>
</dbReference>
<dbReference type="InterPro" id="IPR013780">
    <property type="entry name" value="Glyco_hydro_b"/>
</dbReference>
<comment type="similarity">
    <text evidence="1">Belongs to the glycosyl hydrolase 13 family.</text>
</comment>
<dbReference type="InterPro" id="IPR014756">
    <property type="entry name" value="Ig_E-set"/>
</dbReference>
<dbReference type="Proteomes" id="UP000419017">
    <property type="component" value="Unassembled WGS sequence"/>
</dbReference>
<dbReference type="CDD" id="cd02860">
    <property type="entry name" value="E_set_Pullulanase"/>
    <property type="match status" value="1"/>
</dbReference>
<evidence type="ECO:0000256" key="6">
    <source>
        <dbReference type="ARBA" id="ARBA00024062"/>
    </source>
</evidence>
<evidence type="ECO:0000313" key="11">
    <source>
        <dbReference type="EMBL" id="VWL85873.1"/>
    </source>
</evidence>
<dbReference type="InterPro" id="IPR005323">
    <property type="entry name" value="CBM41_pullulanase"/>
</dbReference>
<name>A0A6I8MF26_9FUSO</name>
<dbReference type="EC" id="3.2.1.41" evidence="6"/>
<protein>
    <recommendedName>
        <fullName evidence="6">pullulanase</fullName>
        <ecNumber evidence="6">3.2.1.41</ecNumber>
    </recommendedName>
    <alternativeName>
        <fullName evidence="7">Alpha-dextrin endo-1,6-alpha-glucosidase</fullName>
    </alternativeName>
    <alternativeName>
        <fullName evidence="8">Pullulan 6-glucanohydrolase</fullName>
    </alternativeName>
</protein>
<dbReference type="GO" id="GO:0051060">
    <property type="term" value="F:pullulanase activity"/>
    <property type="evidence" value="ECO:0007669"/>
    <property type="project" value="UniProtKB-EC"/>
</dbReference>
<evidence type="ECO:0000256" key="1">
    <source>
        <dbReference type="ARBA" id="ARBA00008061"/>
    </source>
</evidence>
<dbReference type="SUPFAM" id="SSF49452">
    <property type="entry name" value="Starch-binding domain-like"/>
    <property type="match status" value="1"/>
</dbReference>
<keyword evidence="4 11" id="KW-0326">Glycosidase</keyword>
<dbReference type="RefSeq" id="WP_156683835.1">
    <property type="nucleotide sequence ID" value="NZ_CABWIB010000001.1"/>
</dbReference>
<comment type="catalytic activity">
    <reaction evidence="5">
        <text>Hydrolysis of (1-&gt;6)-alpha-D-glucosidic linkages in pullulan, amylopectin and glycogen, and in the alpha- and beta-limit dextrins of amylopectin and glycogen.</text>
        <dbReference type="EC" id="3.2.1.41"/>
    </reaction>
</comment>
<dbReference type="NCBIfam" id="TIGR02104">
    <property type="entry name" value="pulA_typeI"/>
    <property type="match status" value="1"/>
</dbReference>
<sequence length="920" mass="106805">MKRKSLITSFFITLAFISLADKSLKVHYKKLEDEKWNLWIWEENKSGSVYEFSEKDKFGDIANISLNDDVDKVGIIVRTDEWKKDIDFDRFIDTKSKDTEVYLLGKDENIYEYNPDERPKAFNRLDAVINFKNDQNSYRGYKVIVDNKEYKLRKNRSFGSSVFIRKEGENLKEIDFKILDDHNRLIYNNKITKFDNSGFAKVYLNEGDSEVYHDKEVANKPAEILDAIIDSLNTVVITMNKGVNLNKMKKNILVYETVLEYEMPVKSVEVINEANKYRLTFHDNFDLNSDFVLSIKNFEKVSLKKSGVVKSKEFDDMFYTNTKLGNIYDKDKTIFRVWAPTAKSVNLVTYKDDSETKYEMKLLDKGVYEYTLNGDNENLEYMYEVNFNDKTNLTQDPYAIASTVNSTHSVVVNVKELDSDFVTNDTKIIYELSIRDMTSQKDTDVVNKGKFLGLTEKNRTYDSKMKVGLDYIKDLGVTYVQVMPMYDFSTNSVDELDQFKKYNWGYDPVNYNVIEGSFSIDPVSKTSRILELQKFVKTMHDNNIGVIMDVVYNHVFDANLHAFNKIVPGYYFRLTKDGKYTNGTGVGNDIASEHKMVRKYIVDSVKYLANMYKLDGFRFDLMGILDIDTMNEVYKELKKINPNIVILGEGWNMGTLDENLRATQNNANKLENIAFFSDDMRDTVKGSTFGNIGKGFVNGKKDTEEYLVKNIQGGYGIRTYVKPSQVIQYVEAHDNLTLYDQLKRTNIEDDEATINKRHKLATTIILLSNGTPFIHSGQEFLRTKKGDENSYKSSDEINMIDYKRAYENKENIEYVKELIKIRKENKLFNLDNYEEILEKLNVIVKKDNVIVYKLSDGNKTYYVIYNANEEDIEVEIENGKYKVLVKDYKANSKGIEKIEIKDNKVNVSKLSSLVLEKENE</sequence>
<dbReference type="CDD" id="cd11341">
    <property type="entry name" value="AmyAc_Pullulanase_LD-like"/>
    <property type="match status" value="1"/>
</dbReference>
<dbReference type="Gene3D" id="2.60.40.1110">
    <property type="match status" value="1"/>
</dbReference>
<dbReference type="SUPFAM" id="SSF81296">
    <property type="entry name" value="E set domains"/>
    <property type="match status" value="1"/>
</dbReference>
<dbReference type="PANTHER" id="PTHR43002">
    <property type="entry name" value="GLYCOGEN DEBRANCHING ENZYME"/>
    <property type="match status" value="1"/>
</dbReference>
<dbReference type="Gene3D" id="3.20.20.80">
    <property type="entry name" value="Glycosidases"/>
    <property type="match status" value="1"/>
</dbReference>
<reference evidence="11 12" key="1">
    <citation type="submission" date="2019-10" db="EMBL/GenBank/DDBJ databases">
        <authorList>
            <person name="Blom J."/>
        </authorList>
    </citation>
    <scope>NUCLEOTIDE SEQUENCE [LARGE SCALE GENOMIC DNA]</scope>
    <source>
        <strain evidence="11 12">ES3154-GLU</strain>
    </source>
</reference>
<evidence type="ECO:0000259" key="10">
    <source>
        <dbReference type="SMART" id="SM00642"/>
    </source>
</evidence>
<dbReference type="Gene3D" id="2.60.40.1180">
    <property type="entry name" value="Golgi alpha-mannosidase II"/>
    <property type="match status" value="1"/>
</dbReference>
<keyword evidence="2 9" id="KW-0732">Signal</keyword>
<dbReference type="Pfam" id="PF00128">
    <property type="entry name" value="Alpha-amylase"/>
    <property type="match status" value="1"/>
</dbReference>
<dbReference type="InterPro" id="IPR006047">
    <property type="entry name" value="GH13_cat_dom"/>
</dbReference>
<evidence type="ECO:0000256" key="5">
    <source>
        <dbReference type="ARBA" id="ARBA00023965"/>
    </source>
</evidence>
<dbReference type="Gene3D" id="2.60.40.2320">
    <property type="match status" value="1"/>
</dbReference>
<proteinExistence type="inferred from homology"/>
<evidence type="ECO:0000256" key="2">
    <source>
        <dbReference type="ARBA" id="ARBA00022729"/>
    </source>
</evidence>
<dbReference type="Pfam" id="PF03714">
    <property type="entry name" value="PUD"/>
    <property type="match status" value="1"/>
</dbReference>
<organism evidence="11 12">
    <name type="scientific">Oceanivirga miroungae</name>
    <dbReference type="NCBI Taxonomy" id="1130046"/>
    <lineage>
        <taxon>Bacteria</taxon>
        <taxon>Fusobacteriati</taxon>
        <taxon>Fusobacteriota</taxon>
        <taxon>Fusobacteriia</taxon>
        <taxon>Fusobacteriales</taxon>
        <taxon>Leptotrichiaceae</taxon>
        <taxon>Oceanivirga</taxon>
    </lineage>
</organism>
<evidence type="ECO:0000313" key="12">
    <source>
        <dbReference type="Proteomes" id="UP000419017"/>
    </source>
</evidence>
<dbReference type="SMART" id="SM00642">
    <property type="entry name" value="Aamy"/>
    <property type="match status" value="1"/>
</dbReference>
<dbReference type="SMR" id="A0A6I8MF26"/>
<evidence type="ECO:0000256" key="3">
    <source>
        <dbReference type="ARBA" id="ARBA00022801"/>
    </source>
</evidence>
<evidence type="ECO:0000256" key="4">
    <source>
        <dbReference type="ARBA" id="ARBA00023295"/>
    </source>
</evidence>
<evidence type="ECO:0000256" key="9">
    <source>
        <dbReference type="SAM" id="SignalP"/>
    </source>
</evidence>
<evidence type="ECO:0000256" key="8">
    <source>
        <dbReference type="ARBA" id="ARBA00031076"/>
    </source>
</evidence>
<dbReference type="InterPro" id="IPR013783">
    <property type="entry name" value="Ig-like_fold"/>
</dbReference>
<dbReference type="GO" id="GO:0005975">
    <property type="term" value="P:carbohydrate metabolic process"/>
    <property type="evidence" value="ECO:0007669"/>
    <property type="project" value="InterPro"/>
</dbReference>